<organism evidence="1 2">
    <name type="scientific">Alkaliphilus metalliredigens (strain QYMF)</name>
    <dbReference type="NCBI Taxonomy" id="293826"/>
    <lineage>
        <taxon>Bacteria</taxon>
        <taxon>Bacillati</taxon>
        <taxon>Bacillota</taxon>
        <taxon>Clostridia</taxon>
        <taxon>Peptostreptococcales</taxon>
        <taxon>Natronincolaceae</taxon>
        <taxon>Alkaliphilus</taxon>
    </lineage>
</organism>
<dbReference type="Proteomes" id="UP000001572">
    <property type="component" value="Chromosome"/>
</dbReference>
<reference evidence="2" key="1">
    <citation type="journal article" date="2016" name="Genome Announc.">
        <title>Complete genome sequence of Alkaliphilus metalliredigens strain QYMF, an alkaliphilic and metal-reducing bacterium isolated from borax-contaminated leachate ponds.</title>
        <authorList>
            <person name="Hwang C."/>
            <person name="Copeland A."/>
            <person name="Lucas S."/>
            <person name="Lapidus A."/>
            <person name="Barry K."/>
            <person name="Detter J.C."/>
            <person name="Glavina Del Rio T."/>
            <person name="Hammon N."/>
            <person name="Israni S."/>
            <person name="Dalin E."/>
            <person name="Tice H."/>
            <person name="Pitluck S."/>
            <person name="Chertkov O."/>
            <person name="Brettin T."/>
            <person name="Bruce D."/>
            <person name="Han C."/>
            <person name="Schmutz J."/>
            <person name="Larimer F."/>
            <person name="Land M.L."/>
            <person name="Hauser L."/>
            <person name="Kyrpides N."/>
            <person name="Mikhailova N."/>
            <person name="Ye Q."/>
            <person name="Zhou J."/>
            <person name="Richardson P."/>
            <person name="Fields M.W."/>
        </authorList>
    </citation>
    <scope>NUCLEOTIDE SEQUENCE [LARGE SCALE GENOMIC DNA]</scope>
    <source>
        <strain evidence="2">QYMF</strain>
    </source>
</reference>
<dbReference type="InterPro" id="IPR036388">
    <property type="entry name" value="WH-like_DNA-bd_sf"/>
</dbReference>
<dbReference type="HOGENOM" id="CLU_103675_1_0_9"/>
<protein>
    <recommendedName>
        <fullName evidence="3">DUF4364 domain-containing protein</fullName>
    </recommendedName>
</protein>
<evidence type="ECO:0008006" key="3">
    <source>
        <dbReference type="Google" id="ProtNLM"/>
    </source>
</evidence>
<sequence length="175" mass="20723">MFFNTSEQLAENKLVLLYIFDRVQFPLANIQLTQFIMENDIMNYFMLQQFIGELKESSFIMEQEKDTGQLFMITDQGKKTLTYFISRIPEEKRLKIDHLLNIKKEEFVRNTEIKGEYEKLTDNEYLVKLSVIEQGTPIFNLKLSVGNVKQAKDMCEKWRSDAQELYGQIINLLIE</sequence>
<proteinExistence type="predicted"/>
<dbReference type="OrthoDB" id="9783597at2"/>
<dbReference type="Gene3D" id="1.10.10.10">
    <property type="entry name" value="Winged helix-like DNA-binding domain superfamily/Winged helix DNA-binding domain"/>
    <property type="match status" value="1"/>
</dbReference>
<gene>
    <name evidence="1" type="ordered locus">Amet_1591</name>
</gene>
<accession>A6TNK2</accession>
<dbReference type="InterPro" id="IPR025374">
    <property type="entry name" value="DUF4364"/>
</dbReference>
<dbReference type="STRING" id="293826.Amet_1591"/>
<dbReference type="AlphaFoldDB" id="A6TNK2"/>
<dbReference type="RefSeq" id="WP_012062808.1">
    <property type="nucleotide sequence ID" value="NC_009633.1"/>
</dbReference>
<dbReference type="EMBL" id="CP000724">
    <property type="protein sequence ID" value="ABR47770.1"/>
    <property type="molecule type" value="Genomic_DNA"/>
</dbReference>
<dbReference type="Pfam" id="PF14277">
    <property type="entry name" value="DUF4364"/>
    <property type="match status" value="1"/>
</dbReference>
<name>A6TNK2_ALKMQ</name>
<evidence type="ECO:0000313" key="2">
    <source>
        <dbReference type="Proteomes" id="UP000001572"/>
    </source>
</evidence>
<dbReference type="eggNOG" id="COG3432">
    <property type="taxonomic scope" value="Bacteria"/>
</dbReference>
<dbReference type="KEGG" id="amt:Amet_1591"/>
<keyword evidence="2" id="KW-1185">Reference proteome</keyword>
<evidence type="ECO:0000313" key="1">
    <source>
        <dbReference type="EMBL" id="ABR47770.1"/>
    </source>
</evidence>